<dbReference type="GO" id="GO:0005634">
    <property type="term" value="C:nucleus"/>
    <property type="evidence" value="ECO:0000318"/>
    <property type="project" value="GO_Central"/>
</dbReference>
<dbReference type="CDD" id="cd22472">
    <property type="entry name" value="KH-I_RIK_like_rpt2"/>
    <property type="match status" value="1"/>
</dbReference>
<sequence>MADEQGVAGRQRKKRKWDQPAEDVVSAAVSLPIPGMMQFGGANPLAAFGMPSMMSMMGGYMGMSMAPMNLSAASNLTPSSTAAAVVQKINQELVAKGLMLPSKVHDEVISREIVINYADPSVRYKLTKRQTQEEIQAKTGAVVITRGRFRPPNGPPESEKPLYLHISAGVQLKDTAERIKAVDAAAALVEEMMKQGPPSVGVLQNGLGGPAFTAVINVGIEADPSFNLIGRIRGPNDQYIKHIMSQAGALVAIRGKGSGYLDHTGAESQQPLHLFISSDNSKALDDARKLSENLLDTIRGDSSSFRAATPQPTVNGSSSLYNHGRDPHVSGSVGHFSYPQTNNVYPMQVQAQHSSVQPQASEILPGPQLGTSSALSQPAASDFALMDPYANMRPPSKYYAAVPPPKQLLEGGTLDVTTDGNGTPRSDSDAKSGEQGAKESISMPCNIESTVSAVSVPSSSAHVPGVTTSGASECLLNSSYRPPNTPQYYQAPGVVPLHSNPSYPGHVPAPNYELYGGFYSQVSPLPQVTSVLQRPPPPVSVKAGSGVGGIVPPGTDDALVGSYSGQSNRQVGKNSSGPGQRERRKFQEFVVASKSAAAEATQLQLYQNIGIAAHDAVNSFKVNASVTMPPPPPKFASATVNSTPPPKLASLTSQKDDHEPERDGLKLVEYGEDEDEPSTQTKDSTKTEKFSLYSTGKPFWAAP</sequence>
<dbReference type="InterPro" id="IPR036612">
    <property type="entry name" value="KH_dom_type_1_sf"/>
</dbReference>
<feature type="compositionally biased region" description="Polar residues" evidence="3">
    <location>
        <begin position="415"/>
        <end position="425"/>
    </location>
</feature>
<evidence type="ECO:0000313" key="6">
    <source>
        <dbReference type="EnsemblPlants" id="Pp3c3_22820V3.6"/>
    </source>
</evidence>
<evidence type="ECO:0000259" key="5">
    <source>
        <dbReference type="Pfam" id="PF23469"/>
    </source>
</evidence>
<dbReference type="Gramene" id="Pp3c3_22820V3.6">
    <property type="protein sequence ID" value="Pp3c3_22820V3.6"/>
    <property type="gene ID" value="Pp3c3_22820"/>
</dbReference>
<dbReference type="RefSeq" id="XP_024370702.1">
    <property type="nucleotide sequence ID" value="XM_024514934.2"/>
</dbReference>
<feature type="region of interest" description="Disordered" evidence="3">
    <location>
        <begin position="539"/>
        <end position="583"/>
    </location>
</feature>
<dbReference type="EMBL" id="ABEU02000003">
    <property type="status" value="NOT_ANNOTATED_CDS"/>
    <property type="molecule type" value="Genomic_DNA"/>
</dbReference>
<feature type="domain" description="ATP-dependent RNA helicase PRP5/DDX46/KHDC4 KH" evidence="5">
    <location>
        <begin position="109"/>
        <end position="197"/>
    </location>
</feature>
<feature type="compositionally biased region" description="Polar residues" evidence="3">
    <location>
        <begin position="563"/>
        <end position="578"/>
    </location>
</feature>
<feature type="region of interest" description="Disordered" evidence="3">
    <location>
        <begin position="633"/>
        <end position="689"/>
    </location>
</feature>
<dbReference type="InterPro" id="IPR056149">
    <property type="entry name" value="PRP5/DDX46/KHDC4_KH"/>
</dbReference>
<keyword evidence="7" id="KW-1185">Reference proteome</keyword>
<dbReference type="FunFam" id="3.30.1370.10:FF:000037">
    <property type="entry name" value="KH domain protein"/>
    <property type="match status" value="1"/>
</dbReference>
<dbReference type="GeneID" id="112280027"/>
<dbReference type="CDD" id="cd22471">
    <property type="entry name" value="KH-I_RIK_like_rpt1"/>
    <property type="match status" value="1"/>
</dbReference>
<feature type="compositionally biased region" description="Basic and acidic residues" evidence="3">
    <location>
        <begin position="654"/>
        <end position="666"/>
    </location>
</feature>
<dbReference type="Pfam" id="PF23469">
    <property type="entry name" value="KH_12"/>
    <property type="match status" value="1"/>
</dbReference>
<reference evidence="6 7" key="2">
    <citation type="journal article" date="2018" name="Plant J.">
        <title>The Physcomitrella patens chromosome-scale assembly reveals moss genome structure and evolution.</title>
        <authorList>
            <person name="Lang D."/>
            <person name="Ullrich K.K."/>
            <person name="Murat F."/>
            <person name="Fuchs J."/>
            <person name="Jenkins J."/>
            <person name="Haas F.B."/>
            <person name="Piednoel M."/>
            <person name="Gundlach H."/>
            <person name="Van Bel M."/>
            <person name="Meyberg R."/>
            <person name="Vives C."/>
            <person name="Morata J."/>
            <person name="Symeonidi A."/>
            <person name="Hiss M."/>
            <person name="Muchero W."/>
            <person name="Kamisugi Y."/>
            <person name="Saleh O."/>
            <person name="Blanc G."/>
            <person name="Decker E.L."/>
            <person name="van Gessel N."/>
            <person name="Grimwood J."/>
            <person name="Hayes R.D."/>
            <person name="Graham S.W."/>
            <person name="Gunter L.E."/>
            <person name="McDaniel S.F."/>
            <person name="Hoernstein S.N.W."/>
            <person name="Larsson A."/>
            <person name="Li F.W."/>
            <person name="Perroud P.F."/>
            <person name="Phillips J."/>
            <person name="Ranjan P."/>
            <person name="Rokshar D.S."/>
            <person name="Rothfels C.J."/>
            <person name="Schneider L."/>
            <person name="Shu S."/>
            <person name="Stevenson D.W."/>
            <person name="Thummler F."/>
            <person name="Tillich M."/>
            <person name="Villarreal Aguilar J.C."/>
            <person name="Widiez T."/>
            <person name="Wong G.K."/>
            <person name="Wymore A."/>
            <person name="Zhang Y."/>
            <person name="Zimmer A.D."/>
            <person name="Quatrano R.S."/>
            <person name="Mayer K.F.X."/>
            <person name="Goodstein D."/>
            <person name="Casacuberta J.M."/>
            <person name="Vandepoele K."/>
            <person name="Reski R."/>
            <person name="Cuming A.C."/>
            <person name="Tuskan G.A."/>
            <person name="Maumus F."/>
            <person name="Salse J."/>
            <person name="Schmutz J."/>
            <person name="Rensing S.A."/>
        </authorList>
    </citation>
    <scope>NUCLEOTIDE SEQUENCE [LARGE SCALE GENOMIC DNA]</scope>
    <source>
        <strain evidence="6 7">cv. Gransden 2004</strain>
    </source>
</reference>
<dbReference type="AlphaFoldDB" id="A0A7I4DMY8"/>
<dbReference type="SUPFAM" id="SSF54791">
    <property type="entry name" value="Eukaryotic type KH-domain (KH-domain type I)"/>
    <property type="match status" value="1"/>
</dbReference>
<dbReference type="Pfam" id="PF22675">
    <property type="entry name" value="KH-I_KHDC4-BBP"/>
    <property type="match status" value="1"/>
</dbReference>
<protein>
    <recommendedName>
        <fullName evidence="1">Protein RIK</fullName>
    </recommendedName>
    <alternativeName>
        <fullName evidence="2">Rough sheath 2-interacting KH domain protein</fullName>
    </alternativeName>
</protein>
<dbReference type="GO" id="GO:0003723">
    <property type="term" value="F:RNA binding"/>
    <property type="evidence" value="ECO:0000318"/>
    <property type="project" value="GO_Central"/>
</dbReference>
<dbReference type="KEGG" id="ppp:112280027"/>
<dbReference type="InterPro" id="IPR031121">
    <property type="entry name" value="RIK/BLOM7"/>
</dbReference>
<dbReference type="InterPro" id="IPR055256">
    <property type="entry name" value="KH_1_KHDC4/BBP-like"/>
</dbReference>
<evidence type="ECO:0000313" key="7">
    <source>
        <dbReference type="Proteomes" id="UP000006727"/>
    </source>
</evidence>
<reference evidence="6 7" key="1">
    <citation type="journal article" date="2008" name="Science">
        <title>The Physcomitrella genome reveals evolutionary insights into the conquest of land by plants.</title>
        <authorList>
            <person name="Rensing S."/>
            <person name="Lang D."/>
            <person name="Zimmer A."/>
            <person name="Terry A."/>
            <person name="Salamov A."/>
            <person name="Shapiro H."/>
            <person name="Nishiyama T."/>
            <person name="Perroud P.-F."/>
            <person name="Lindquist E."/>
            <person name="Kamisugi Y."/>
            <person name="Tanahashi T."/>
            <person name="Sakakibara K."/>
            <person name="Fujita T."/>
            <person name="Oishi K."/>
            <person name="Shin-I T."/>
            <person name="Kuroki Y."/>
            <person name="Toyoda A."/>
            <person name="Suzuki Y."/>
            <person name="Hashimoto A."/>
            <person name="Yamaguchi K."/>
            <person name="Sugano A."/>
            <person name="Kohara Y."/>
            <person name="Fujiyama A."/>
            <person name="Anterola A."/>
            <person name="Aoki S."/>
            <person name="Ashton N."/>
            <person name="Barbazuk W.B."/>
            <person name="Barker E."/>
            <person name="Bennetzen J."/>
            <person name="Bezanilla M."/>
            <person name="Blankenship R."/>
            <person name="Cho S.H."/>
            <person name="Dutcher S."/>
            <person name="Estelle M."/>
            <person name="Fawcett J.A."/>
            <person name="Gundlach H."/>
            <person name="Hanada K."/>
            <person name="Heyl A."/>
            <person name="Hicks K.A."/>
            <person name="Hugh J."/>
            <person name="Lohr M."/>
            <person name="Mayer K."/>
            <person name="Melkozernov A."/>
            <person name="Murata T."/>
            <person name="Nelson D."/>
            <person name="Pils B."/>
            <person name="Prigge M."/>
            <person name="Reiss B."/>
            <person name="Renner T."/>
            <person name="Rombauts S."/>
            <person name="Rushton P."/>
            <person name="Sanderfoot A."/>
            <person name="Schween G."/>
            <person name="Shiu S.-H."/>
            <person name="Stueber K."/>
            <person name="Theodoulou F.L."/>
            <person name="Tu H."/>
            <person name="Van de Peer Y."/>
            <person name="Verrier P.J."/>
            <person name="Waters E."/>
            <person name="Wood A."/>
            <person name="Yang L."/>
            <person name="Cove D."/>
            <person name="Cuming A."/>
            <person name="Hasebe M."/>
            <person name="Lucas S."/>
            <person name="Mishler D.B."/>
            <person name="Reski R."/>
            <person name="Grigoriev I."/>
            <person name="Quatrano R.S."/>
            <person name="Boore J.L."/>
        </authorList>
    </citation>
    <scope>NUCLEOTIDE SEQUENCE [LARGE SCALE GENOMIC DNA]</scope>
    <source>
        <strain evidence="6 7">cv. Gransden 2004</strain>
    </source>
</reference>
<accession>A0A7I4DMY8</accession>
<dbReference type="InParanoid" id="A0A7I4DMY8"/>
<evidence type="ECO:0000259" key="4">
    <source>
        <dbReference type="Pfam" id="PF22675"/>
    </source>
</evidence>
<dbReference type="PANTHER" id="PTHR15744">
    <property type="entry name" value="BLOM7"/>
    <property type="match status" value="1"/>
</dbReference>
<dbReference type="OrthoDB" id="397265at2759"/>
<reference evidence="6" key="3">
    <citation type="submission" date="2020-12" db="UniProtKB">
        <authorList>
            <consortium name="EnsemblPlants"/>
        </authorList>
    </citation>
    <scope>IDENTIFICATION</scope>
</reference>
<dbReference type="EnsemblPlants" id="Pp3c3_22820V3.6">
    <property type="protein sequence ID" value="Pp3c3_22820V3.6"/>
    <property type="gene ID" value="Pp3c3_22820"/>
</dbReference>
<dbReference type="Proteomes" id="UP000006727">
    <property type="component" value="Chromosome 3"/>
</dbReference>
<proteinExistence type="predicted"/>
<evidence type="ECO:0000256" key="3">
    <source>
        <dbReference type="SAM" id="MobiDB-lite"/>
    </source>
</evidence>
<evidence type="ECO:0000256" key="1">
    <source>
        <dbReference type="ARBA" id="ARBA00070402"/>
    </source>
</evidence>
<dbReference type="PANTHER" id="PTHR15744:SF0">
    <property type="entry name" value="KH HOMOLOGY DOMAIN-CONTAINING PROTEIN 4"/>
    <property type="match status" value="1"/>
</dbReference>
<feature type="region of interest" description="Disordered" evidence="3">
    <location>
        <begin position="1"/>
        <end position="21"/>
    </location>
</feature>
<feature type="region of interest" description="Disordered" evidence="3">
    <location>
        <begin position="409"/>
        <end position="441"/>
    </location>
</feature>
<name>A0A7I4DMY8_PHYPA</name>
<evidence type="ECO:0000256" key="2">
    <source>
        <dbReference type="ARBA" id="ARBA00081001"/>
    </source>
</evidence>
<dbReference type="Gene3D" id="3.30.1370.10">
    <property type="entry name" value="K Homology domain, type 1"/>
    <property type="match status" value="2"/>
</dbReference>
<organism evidence="6 7">
    <name type="scientific">Physcomitrium patens</name>
    <name type="common">Spreading-leaved earth moss</name>
    <name type="synonym">Physcomitrella patens</name>
    <dbReference type="NCBI Taxonomy" id="3218"/>
    <lineage>
        <taxon>Eukaryota</taxon>
        <taxon>Viridiplantae</taxon>
        <taxon>Streptophyta</taxon>
        <taxon>Embryophyta</taxon>
        <taxon>Bryophyta</taxon>
        <taxon>Bryophytina</taxon>
        <taxon>Bryopsida</taxon>
        <taxon>Funariidae</taxon>
        <taxon>Funariales</taxon>
        <taxon>Funariaceae</taxon>
        <taxon>Physcomitrium</taxon>
    </lineage>
</organism>
<gene>
    <name evidence="6" type="primary">LOC112280027</name>
</gene>
<feature type="domain" description="KHDC4/BBP-like KH-domain type I" evidence="4">
    <location>
        <begin position="222"/>
        <end position="296"/>
    </location>
</feature>